<dbReference type="EMBL" id="BK015316">
    <property type="protein sequence ID" value="DAE01026.1"/>
    <property type="molecule type" value="Genomic_DNA"/>
</dbReference>
<reference evidence="1" key="1">
    <citation type="journal article" date="2021" name="Proc. Natl. Acad. Sci. U.S.A.">
        <title>A Catalog of Tens of Thousands of Viruses from Human Metagenomes Reveals Hidden Associations with Chronic Diseases.</title>
        <authorList>
            <person name="Tisza M.J."/>
            <person name="Buck C.B."/>
        </authorList>
    </citation>
    <scope>NUCLEOTIDE SEQUENCE</scope>
    <source>
        <strain evidence="1">CtXVO17</strain>
    </source>
</reference>
<name>A0A8S5P239_9CAUD</name>
<proteinExistence type="predicted"/>
<sequence>MSEYPCKGCTDRKVGCHGECEGYKAFATEQRKKNECIRKQKDALSNYLDMKQEVVERAKRRR</sequence>
<accession>A0A8S5P239</accession>
<organism evidence="1">
    <name type="scientific">Myoviridae sp. ctXVO17</name>
    <dbReference type="NCBI Taxonomy" id="2825121"/>
    <lineage>
        <taxon>Viruses</taxon>
        <taxon>Duplodnaviria</taxon>
        <taxon>Heunggongvirae</taxon>
        <taxon>Uroviricota</taxon>
        <taxon>Caudoviricetes</taxon>
    </lineage>
</organism>
<evidence type="ECO:0000313" key="1">
    <source>
        <dbReference type="EMBL" id="DAE01026.1"/>
    </source>
</evidence>
<protein>
    <submittedName>
        <fullName evidence="1">Uncharacterized protein</fullName>
    </submittedName>
</protein>